<sequence length="501" mass="54244">MFPDHWTVWLGQIVVYAFVLTMLSGFYLVWYYEPSMERTTYQGPYIALAGTDMSRAYASMLNLSFSVRAGLLVRQIHHWASLVMIAALLLHMLRIFFTGAFRAPRTTNWLILSGILAAAMAAGFTGAVLPDDLLSGTSLAIMDGTLKAIPFVGPNLSSLVFDGGYPGDPLRLFYPLHVILLPLALAGLLALHGFFALRNRPAQFAGPGRSEDNVVGLPFKVIAVKSVGLCFLVAGLVTVVAGTVQINPVWKYGPFNPGDASAGAAPLWYLGFLDGGLRLIPPGWEFVWLGRTWTLAVLVPVGIVTLFLTVFALYPFLERWLTGDRRDHHILERPRNNPARTAIGVAGMTFYGVLWAAASADTMATHFHLSVESVLHVFQVLAVLGPVAAFDVTRRICLGLQRRDREIVLHGVESGVIVATEDGGFAEVHRTGDPGRQWVRANYEEHAPLESARGPKAALSRALYGNHVDPLVPIGGPAEDGPAEDGQRVSVSGGEPSSPSV</sequence>
<keyword evidence="7" id="KW-1133">Transmembrane helix</keyword>
<dbReference type="PROSITE" id="PS51002">
    <property type="entry name" value="CYTB_NTER"/>
    <property type="match status" value="1"/>
</dbReference>
<dbReference type="InterPro" id="IPR016174">
    <property type="entry name" value="Di-haem_cyt_TM"/>
</dbReference>
<feature type="transmembrane region" description="Helical" evidence="7">
    <location>
        <begin position="109"/>
        <end position="129"/>
    </location>
</feature>
<organism evidence="9 10">
    <name type="scientific">Catenulispora subtropica</name>
    <dbReference type="NCBI Taxonomy" id="450798"/>
    <lineage>
        <taxon>Bacteria</taxon>
        <taxon>Bacillati</taxon>
        <taxon>Actinomycetota</taxon>
        <taxon>Actinomycetes</taxon>
        <taxon>Catenulisporales</taxon>
        <taxon>Catenulisporaceae</taxon>
        <taxon>Catenulispora</taxon>
    </lineage>
</organism>
<name>A0ABP5DDH4_9ACTN</name>
<feature type="transmembrane region" description="Helical" evidence="7">
    <location>
        <begin position="227"/>
        <end position="246"/>
    </location>
</feature>
<dbReference type="SUPFAM" id="SSF81342">
    <property type="entry name" value="Transmembrane di-heme cytochromes"/>
    <property type="match status" value="1"/>
</dbReference>
<dbReference type="InterPro" id="IPR036150">
    <property type="entry name" value="Cyt_b/b6_C_sf"/>
</dbReference>
<gene>
    <name evidence="9" type="ORF">GCM10009838_43940</name>
</gene>
<evidence type="ECO:0000313" key="10">
    <source>
        <dbReference type="Proteomes" id="UP001499854"/>
    </source>
</evidence>
<evidence type="ECO:0000256" key="7">
    <source>
        <dbReference type="SAM" id="Phobius"/>
    </source>
</evidence>
<comment type="cofactor">
    <cofactor evidence="1">
        <name>heme</name>
        <dbReference type="ChEBI" id="CHEBI:30413"/>
    </cofactor>
</comment>
<dbReference type="Proteomes" id="UP001499854">
    <property type="component" value="Unassembled WGS sequence"/>
</dbReference>
<keyword evidence="7" id="KW-0812">Transmembrane</keyword>
<feature type="transmembrane region" description="Helical" evidence="7">
    <location>
        <begin position="293"/>
        <end position="317"/>
    </location>
</feature>
<evidence type="ECO:0000256" key="6">
    <source>
        <dbReference type="SAM" id="MobiDB-lite"/>
    </source>
</evidence>
<dbReference type="InterPro" id="IPR027387">
    <property type="entry name" value="Cytb/b6-like_sf"/>
</dbReference>
<dbReference type="PANTHER" id="PTHR19271:SF16">
    <property type="entry name" value="CYTOCHROME B"/>
    <property type="match status" value="1"/>
</dbReference>
<feature type="region of interest" description="Disordered" evidence="6">
    <location>
        <begin position="471"/>
        <end position="501"/>
    </location>
</feature>
<feature type="transmembrane region" description="Helical" evidence="7">
    <location>
        <begin position="79"/>
        <end position="97"/>
    </location>
</feature>
<proteinExistence type="predicted"/>
<dbReference type="Gene3D" id="1.20.810.10">
    <property type="entry name" value="Cytochrome Bc1 Complex, Chain C"/>
    <property type="match status" value="1"/>
</dbReference>
<comment type="caution">
    <text evidence="9">The sequence shown here is derived from an EMBL/GenBank/DDBJ whole genome shotgun (WGS) entry which is preliminary data.</text>
</comment>
<reference evidence="10" key="1">
    <citation type="journal article" date="2019" name="Int. J. Syst. Evol. Microbiol.">
        <title>The Global Catalogue of Microorganisms (GCM) 10K type strain sequencing project: providing services to taxonomists for standard genome sequencing and annotation.</title>
        <authorList>
            <consortium name="The Broad Institute Genomics Platform"/>
            <consortium name="The Broad Institute Genome Sequencing Center for Infectious Disease"/>
            <person name="Wu L."/>
            <person name="Ma J."/>
        </authorList>
    </citation>
    <scope>NUCLEOTIDE SEQUENCE [LARGE SCALE GENOMIC DNA]</scope>
    <source>
        <strain evidence="10">JCM 16013</strain>
    </source>
</reference>
<feature type="transmembrane region" description="Helical" evidence="7">
    <location>
        <begin position="373"/>
        <end position="393"/>
    </location>
</feature>
<evidence type="ECO:0000256" key="4">
    <source>
        <dbReference type="ARBA" id="ARBA00029351"/>
    </source>
</evidence>
<dbReference type="Pfam" id="PF13631">
    <property type="entry name" value="Cytochrom_B_N_2"/>
    <property type="match status" value="1"/>
</dbReference>
<dbReference type="SUPFAM" id="SSF81648">
    <property type="entry name" value="a domain/subunit of cytochrome bc1 complex (Ubiquinol-cytochrome c reductase)"/>
    <property type="match status" value="1"/>
</dbReference>
<accession>A0ABP5DDH4</accession>
<feature type="transmembrane region" description="Helical" evidence="7">
    <location>
        <begin position="6"/>
        <end position="32"/>
    </location>
</feature>
<dbReference type="EMBL" id="BAAAQM010000024">
    <property type="protein sequence ID" value="GAA1978326.1"/>
    <property type="molecule type" value="Genomic_DNA"/>
</dbReference>
<protein>
    <recommendedName>
        <fullName evidence="3">Cytochrome bc1 complex cytochrome b subunit</fullName>
        <ecNumber evidence="2">7.1.1.8</ecNumber>
    </recommendedName>
    <alternativeName>
        <fullName evidence="5">Cytochrome bc1 reductase complex subunit QcrB</fullName>
    </alternativeName>
</protein>
<evidence type="ECO:0000259" key="8">
    <source>
        <dbReference type="PROSITE" id="PS51002"/>
    </source>
</evidence>
<feature type="domain" description="Cytochrome b/b6 N-terminal region profile" evidence="8">
    <location>
        <begin position="1"/>
        <end position="205"/>
    </location>
</feature>
<evidence type="ECO:0000256" key="2">
    <source>
        <dbReference type="ARBA" id="ARBA00012951"/>
    </source>
</evidence>
<comment type="catalytic activity">
    <reaction evidence="4">
        <text>a quinol + 2 Fe(III)-[cytochrome c](out) = a quinone + 2 Fe(II)-[cytochrome c](out) + 2 H(+)(out)</text>
        <dbReference type="Rhea" id="RHEA:11484"/>
        <dbReference type="Rhea" id="RHEA-COMP:10350"/>
        <dbReference type="Rhea" id="RHEA-COMP:14399"/>
        <dbReference type="ChEBI" id="CHEBI:15378"/>
        <dbReference type="ChEBI" id="CHEBI:24646"/>
        <dbReference type="ChEBI" id="CHEBI:29033"/>
        <dbReference type="ChEBI" id="CHEBI:29034"/>
        <dbReference type="ChEBI" id="CHEBI:132124"/>
        <dbReference type="EC" id="7.1.1.8"/>
    </reaction>
</comment>
<dbReference type="InterPro" id="IPR005797">
    <property type="entry name" value="Cyt_b/b6_N"/>
</dbReference>
<dbReference type="EC" id="7.1.1.8" evidence="2"/>
<dbReference type="PANTHER" id="PTHR19271">
    <property type="entry name" value="CYTOCHROME B"/>
    <property type="match status" value="1"/>
</dbReference>
<evidence type="ECO:0000256" key="5">
    <source>
        <dbReference type="ARBA" id="ARBA00029568"/>
    </source>
</evidence>
<evidence type="ECO:0000256" key="3">
    <source>
        <dbReference type="ARBA" id="ARBA00016116"/>
    </source>
</evidence>
<feature type="transmembrane region" description="Helical" evidence="7">
    <location>
        <begin position="338"/>
        <end position="358"/>
    </location>
</feature>
<evidence type="ECO:0000256" key="1">
    <source>
        <dbReference type="ARBA" id="ARBA00001971"/>
    </source>
</evidence>
<feature type="compositionally biased region" description="Low complexity" evidence="6">
    <location>
        <begin position="489"/>
        <end position="501"/>
    </location>
</feature>
<feature type="transmembrane region" description="Helical" evidence="7">
    <location>
        <begin position="172"/>
        <end position="197"/>
    </location>
</feature>
<evidence type="ECO:0000313" key="9">
    <source>
        <dbReference type="EMBL" id="GAA1978326.1"/>
    </source>
</evidence>
<keyword evidence="7" id="KW-0472">Membrane</keyword>
<keyword evidence="10" id="KW-1185">Reference proteome</keyword>